<keyword evidence="1" id="KW-0479">Metal-binding</keyword>
<dbReference type="CDD" id="cd07267">
    <property type="entry name" value="THT_Oxygenase_N"/>
    <property type="match status" value="1"/>
</dbReference>
<dbReference type="OrthoDB" id="3360610at2759"/>
<dbReference type="InterPro" id="IPR029068">
    <property type="entry name" value="Glyas_Bleomycin-R_OHBP_Dase"/>
</dbReference>
<evidence type="ECO:0000313" key="4">
    <source>
        <dbReference type="EMBL" id="KAA6410619.1"/>
    </source>
</evidence>
<dbReference type="Proteomes" id="UP000324767">
    <property type="component" value="Unassembled WGS sequence"/>
</dbReference>
<dbReference type="AlphaFoldDB" id="A0A5M8PMG3"/>
<dbReference type="GO" id="GO:0046872">
    <property type="term" value="F:metal ion binding"/>
    <property type="evidence" value="ECO:0007669"/>
    <property type="project" value="UniProtKB-KW"/>
</dbReference>
<feature type="region of interest" description="Disordered" evidence="2">
    <location>
        <begin position="1"/>
        <end position="34"/>
    </location>
</feature>
<evidence type="ECO:0000256" key="2">
    <source>
        <dbReference type="SAM" id="MobiDB-lite"/>
    </source>
</evidence>
<dbReference type="GO" id="GO:0005739">
    <property type="term" value="C:mitochondrion"/>
    <property type="evidence" value="ECO:0007669"/>
    <property type="project" value="TreeGrafter"/>
</dbReference>
<name>A0A5M8PMG3_9LECA</name>
<feature type="domain" description="VOC" evidence="3">
    <location>
        <begin position="215"/>
        <end position="344"/>
    </location>
</feature>
<sequence length="377" mass="42425">MRPMSSSQLTRAEHHQSISSSVAGPSPNAGYSLDAPEAMKMSGWERLAVDDWKQREHIDDSKQIRLVRLSHMRYMHPDLNTITQFLLDFGMHIAKKTDDTVWMRGYGSEPYVYVAEKGPEKKYLGGAWTVESYEELEKATKLPNASPIEELTSSPGGGHRLTFLDPEGFPVNLIFGQIPAETGKLPQKLIYNFEKEKSRQGAFQRFQTGPAAVHKLGHYGLCVSDLPAQVQFYTRNFNFVPSDFLRVPDESAPGGMRDVGFFAHVDRGEEFVDHHSFFMSSASTAHVHHASFEVHDFDTQLLGHQWLAAKNYKSVWGVGRHILGSQIFDYWWDTTGFMIEHYTDGDTVNNKTPIGLGPAGSESLSVWGPELPLDFLD</sequence>
<feature type="domain" description="VOC" evidence="3">
    <location>
        <begin position="68"/>
        <end position="176"/>
    </location>
</feature>
<dbReference type="GO" id="GO:0004493">
    <property type="term" value="F:methylmalonyl-CoA epimerase activity"/>
    <property type="evidence" value="ECO:0007669"/>
    <property type="project" value="TreeGrafter"/>
</dbReference>
<evidence type="ECO:0000259" key="3">
    <source>
        <dbReference type="PROSITE" id="PS51819"/>
    </source>
</evidence>
<evidence type="ECO:0000256" key="1">
    <source>
        <dbReference type="ARBA" id="ARBA00022723"/>
    </source>
</evidence>
<dbReference type="EMBL" id="VXIT01000009">
    <property type="protein sequence ID" value="KAA6410619.1"/>
    <property type="molecule type" value="Genomic_DNA"/>
</dbReference>
<proteinExistence type="predicted"/>
<reference evidence="4 5" key="1">
    <citation type="submission" date="2019-09" db="EMBL/GenBank/DDBJ databases">
        <title>The hologenome of the rock-dwelling lichen Lasallia pustulata.</title>
        <authorList>
            <person name="Greshake Tzovaras B."/>
            <person name="Segers F."/>
            <person name="Bicker A."/>
            <person name="Dal Grande F."/>
            <person name="Otte J."/>
            <person name="Hankeln T."/>
            <person name="Schmitt I."/>
            <person name="Ebersberger I."/>
        </authorList>
    </citation>
    <scope>NUCLEOTIDE SEQUENCE [LARGE SCALE GENOMIC DNA]</scope>
    <source>
        <strain evidence="4">A1-1</strain>
    </source>
</reference>
<feature type="compositionally biased region" description="Polar residues" evidence="2">
    <location>
        <begin position="1"/>
        <end position="10"/>
    </location>
</feature>
<dbReference type="InterPro" id="IPR004360">
    <property type="entry name" value="Glyas_Fos-R_dOase_dom"/>
</dbReference>
<comment type="caution">
    <text evidence="4">The sequence shown here is derived from an EMBL/GenBank/DDBJ whole genome shotgun (WGS) entry which is preliminary data.</text>
</comment>
<organism evidence="4 5">
    <name type="scientific">Lasallia pustulata</name>
    <dbReference type="NCBI Taxonomy" id="136370"/>
    <lineage>
        <taxon>Eukaryota</taxon>
        <taxon>Fungi</taxon>
        <taxon>Dikarya</taxon>
        <taxon>Ascomycota</taxon>
        <taxon>Pezizomycotina</taxon>
        <taxon>Lecanoromycetes</taxon>
        <taxon>OSLEUM clade</taxon>
        <taxon>Umbilicariomycetidae</taxon>
        <taxon>Umbilicariales</taxon>
        <taxon>Umbilicariaceae</taxon>
        <taxon>Lasallia</taxon>
    </lineage>
</organism>
<dbReference type="GO" id="GO:0046491">
    <property type="term" value="P:L-methylmalonyl-CoA metabolic process"/>
    <property type="evidence" value="ECO:0007669"/>
    <property type="project" value="TreeGrafter"/>
</dbReference>
<dbReference type="InterPro" id="IPR051785">
    <property type="entry name" value="MMCE/EMCE_epimerase"/>
</dbReference>
<protein>
    <submittedName>
        <fullName evidence="4">Trihydroxytoluene oxygenase</fullName>
    </submittedName>
</protein>
<dbReference type="InterPro" id="IPR037523">
    <property type="entry name" value="VOC_core"/>
</dbReference>
<dbReference type="FunFam" id="3.10.180.10:FF:000039">
    <property type="entry name" value="Trihydroxytoluene oxygenase (AFU_orthologue AFUA_8G02470)"/>
    <property type="match status" value="1"/>
</dbReference>
<dbReference type="Gene3D" id="3.10.180.10">
    <property type="entry name" value="2,3-Dihydroxybiphenyl 1,2-Dioxygenase, domain 1"/>
    <property type="match status" value="2"/>
</dbReference>
<dbReference type="PANTHER" id="PTHR43048">
    <property type="entry name" value="METHYLMALONYL-COA EPIMERASE"/>
    <property type="match status" value="1"/>
</dbReference>
<dbReference type="FunFam" id="3.10.180.10:FF:000034">
    <property type="entry name" value="Glyoxalase/Bleomycin resistance protein/Dihydroxybiphenyl dioxygenase"/>
    <property type="match status" value="1"/>
</dbReference>
<dbReference type="PROSITE" id="PS51819">
    <property type="entry name" value="VOC"/>
    <property type="match status" value="2"/>
</dbReference>
<evidence type="ECO:0000313" key="5">
    <source>
        <dbReference type="Proteomes" id="UP000324767"/>
    </source>
</evidence>
<accession>A0A5M8PMG3</accession>
<gene>
    <name evidence="4" type="ORF">FRX48_06041</name>
</gene>
<dbReference type="SUPFAM" id="SSF54593">
    <property type="entry name" value="Glyoxalase/Bleomycin resistance protein/Dihydroxybiphenyl dioxygenase"/>
    <property type="match status" value="1"/>
</dbReference>
<dbReference type="PANTHER" id="PTHR43048:SF3">
    <property type="entry name" value="METHYLMALONYL-COA EPIMERASE, MITOCHONDRIAL"/>
    <property type="match status" value="1"/>
</dbReference>
<dbReference type="Pfam" id="PF00903">
    <property type="entry name" value="Glyoxalase"/>
    <property type="match status" value="1"/>
</dbReference>